<dbReference type="Pfam" id="PF04182">
    <property type="entry name" value="B-block_TFIIIC"/>
    <property type="match status" value="1"/>
</dbReference>
<evidence type="ECO:0000313" key="11">
    <source>
        <dbReference type="Proteomes" id="UP000285146"/>
    </source>
</evidence>
<feature type="compositionally biased region" description="Acidic residues" evidence="7">
    <location>
        <begin position="1453"/>
        <end position="1464"/>
    </location>
</feature>
<feature type="region of interest" description="Disordered" evidence="7">
    <location>
        <begin position="39"/>
        <end position="72"/>
    </location>
</feature>
<dbReference type="OrthoDB" id="5403573at2759"/>
<reference evidence="10 11" key="1">
    <citation type="submission" date="2015-09" db="EMBL/GenBank/DDBJ databases">
        <title>Host preference determinants of Valsa canker pathogens revealed by comparative genomics.</title>
        <authorList>
            <person name="Yin Z."/>
            <person name="Huang L."/>
        </authorList>
    </citation>
    <scope>NUCLEOTIDE SEQUENCE [LARGE SCALE GENOMIC DNA]</scope>
    <source>
        <strain evidence="10 11">SXYLt</strain>
    </source>
</reference>
<evidence type="ECO:0000256" key="2">
    <source>
        <dbReference type="ARBA" id="ARBA00022553"/>
    </source>
</evidence>
<organism evidence="10 11">
    <name type="scientific">Cytospora leucostoma</name>
    <dbReference type="NCBI Taxonomy" id="1230097"/>
    <lineage>
        <taxon>Eukaryota</taxon>
        <taxon>Fungi</taxon>
        <taxon>Dikarya</taxon>
        <taxon>Ascomycota</taxon>
        <taxon>Pezizomycotina</taxon>
        <taxon>Sordariomycetes</taxon>
        <taxon>Sordariomycetidae</taxon>
        <taxon>Diaporthales</taxon>
        <taxon>Cytosporaceae</taxon>
        <taxon>Cytospora</taxon>
    </lineage>
</organism>
<feature type="compositionally biased region" description="Basic residues" evidence="7">
    <location>
        <begin position="1490"/>
        <end position="1499"/>
    </location>
</feature>
<protein>
    <submittedName>
        <fullName evidence="10">Uncharacterized protein</fullName>
    </submittedName>
</protein>
<dbReference type="InterPro" id="IPR044210">
    <property type="entry name" value="Tfc3-like"/>
</dbReference>
<feature type="region of interest" description="Disordered" evidence="7">
    <location>
        <begin position="1768"/>
        <end position="1788"/>
    </location>
</feature>
<accession>A0A423XHB4</accession>
<feature type="compositionally biased region" description="Basic and acidic residues" evidence="7">
    <location>
        <begin position="39"/>
        <end position="56"/>
    </location>
</feature>
<evidence type="ECO:0000259" key="9">
    <source>
        <dbReference type="Pfam" id="PF20222"/>
    </source>
</evidence>
<feature type="domain" description="B-block binding subunit of TFIIIC" evidence="8">
    <location>
        <begin position="171"/>
        <end position="239"/>
    </location>
</feature>
<dbReference type="Proteomes" id="UP000285146">
    <property type="component" value="Unassembled WGS sequence"/>
</dbReference>
<evidence type="ECO:0000256" key="1">
    <source>
        <dbReference type="ARBA" id="ARBA00004123"/>
    </source>
</evidence>
<dbReference type="SMART" id="SM00384">
    <property type="entry name" value="AT_hook"/>
    <property type="match status" value="4"/>
</dbReference>
<proteinExistence type="predicted"/>
<dbReference type="STRING" id="1230097.A0A423XHB4"/>
<feature type="region of interest" description="Disordered" evidence="7">
    <location>
        <begin position="569"/>
        <end position="636"/>
    </location>
</feature>
<feature type="region of interest" description="Disordered" evidence="7">
    <location>
        <begin position="1568"/>
        <end position="1587"/>
    </location>
</feature>
<dbReference type="InterPro" id="IPR017956">
    <property type="entry name" value="AT_hook_DNA-bd_motif"/>
</dbReference>
<dbReference type="Pfam" id="PF20222">
    <property type="entry name" value="DUF6581"/>
    <property type="match status" value="1"/>
</dbReference>
<sequence>MAQGLDELVEWLLGEVSFYGDGCPLSELLASIRAFQEKEDHGDHDDGGKDAFKENGDPLSGQVTTRTKAPPTEDEVKLARLAWKWLLDTGEVSVGRDGEWNHLTFDDILSVPEELGGQGSVVTKISGSKEGVAPGAPKPKKLPKTRPRLFVSEETVWKTLTGHGIDYKRVPNLEWKCLVVIGSAKEDGIIQGDLVRTTGQDKRSVPKRTDFLQQKGYIAKRTHMVRGTKTSKLWLARFAPTLPIPSNPLGSKNLSRASLTQDMRPVPWHDQWTAKDSTGRDEISYVALGQTIIALAKAWGTLRIRDLKAKLGILGKRWHMKVMSRFLRRFNKLGNLTYVAATFVGERHVFKDCIRFTRDPTEEDWRKLLATGKKASRPAANGKSGRKSKSKKAKGRPKKVVSHAKPTVRVLKKKDRVRPRPVVTGWVPEKPLANTLTEYVLTGGIRGYSNAEVSTDTVGFGFRRLLLTYMSNMCNGDIQPPNLREYQLRYEKVKFGGTYQYMYTAAINQQGDSAGQPQEAAIDPALRANSGSLEQHISAQDANSLFGFGAIDHEVFDKDGSSNLTLLSGLGSGYQTEPRRARLGRPPRAQVPAPRAVSAEPTERPDNTPGVGPETAPPQPPAENTDPPTGPDMVQDDHVASDACVSRSSRKRKASQRVSYLDFIQLDDENAESVNTDAGGGAQPRRKRTAAMRAQSAEALGPEDETDGENGEEQVQDRSKPGVYIGIPGSLEPNLHKKGRPRKSLVVIFRSDKIKDPEYLPGWTDYPRPSAVEVISRLASKPRKKQSRPSEVASITQKDTSRLLLHVEEGAQAQIASLGSSGTKAAEEQRQSVNDDAEADATTIVVHGASLTDEGQEGQEVLPVEAALDGISVSVADQVTPAADEKSASNVPAAEGTVQPKRRGRVPKKIKLDKYTCEKCGGTWKNDIGLKYHLEKAKTACNPYYAEHPELMVKAKAVRTSRVLYGTPEPDEAGNLGIDSSQRGATGSPRPRTPTLASVSRKKNSVAARHTEPVDPAISRTILKQRNMLKNRHSGALGLLTPRGVEVSESVAKETAIPQQAGSATKEEITASTAGLAAVGVMDVDSRSPENGDKAELEEELPYLAHIRPAKPRLQAEYTVSHFQITEEVDRERQQGYEAHQGSTQVQPADDSMSYTVDPHHVYPEPPASTYEGPAAFDPYPVDALDPTMHDPANYRMGINAHAHGYMSAPSTSLPTPGQVSSTTREVLSVQHPNNLLGSQRIPAESTRKQYHAPQSGIPPFRLPPTDVSKWSENTLRRYRVTEIIRYLVTVNNGVFPGGRALFYAVLKIYVQEFPDWELPTAAGMTRALKVLQDEKAVKETSAAYRSDGHWSTLAMVMLTHINPNGEEVGELKRQMKDAQPGLYIPSAFAPTESEEAEFQKLNRLPKTRSKGPGRRDHKLAEDIGVLSAPLYIEKGMAGMRSQKVFHLHSDDENSNAEDGEAGDAEAPATPRRRGRKRVAEGPSSGAPAVKRKRGRPRKSLPYGDDEGLAPGSIVRSDKYSIDRSHAANPGLGSLPRSFFSGTADAPSSSYTAPTKLQFLAPNTLLDEEDEPEPEIEDVDATPSNEPTQEYEEHFLRTTGEGSFTSTTQLCAVENSEKGVWPNMSNHWFEINDGSFSMRGWFPTPKELLKQHLPKTMEQMAYKITSHCKTDKWADPAYGQFITSVDGCMSWELSDQGQRSMSGSIVPDYLFICFSPGREVSNMAPCAPQWHINNHWTLQTLPYEMLVDEEEEAAKSAETAEPYGIVPMSERGFKRGPGRPRKHFPVVREGPPRKYVRKEHKDESVRELKLQRELTAYPQEPEEYFRQRGQEDPEVDWKAEDTRIAAYVAVSTLLGGINKAMDWGIMMRIFPDSKLSNLRKFWATIKKEREGFIQNLTVKFQEEFLEAYERGEVPPIDFDKPLEYDWIRLVKWTLALVVREGIDLPPTHMQLNEDLELIPVEKGDFDWRDTFYHWQRSVFNKFQDATSEAAATVLNKRVNTEDDDVVTARSWVRALCCTETDTYTPQSIKDKFLALARDGRRTEQEVSELLENTIRDLEHRRIAIKQRSQALATGRPYKLNEHFLRTIDRYSNEAKFTVAADFKLKMDEVFRRGEPLEIPWRTEDGMVLAAFNMQAYGRVRIEPIKKLEVPFGFKPGFYESRKFPKSYYRFDLQITPTEKYLYNEEIEVLQRATRESAIPTADSHDGKLPMWCDFFGKPDQGRWCKILGAVLFALGTRGAMTDDFTAQALRPCVEVFEVEMIRKWALGQGLVREITEGCGAVSVCEWWWLVCGLPVIEMKEVEEGGGGGVEEGGRRTNDQYAGWHKRRWRGHNRVRVH</sequence>
<feature type="compositionally biased region" description="Basic residues" evidence="7">
    <location>
        <begin position="384"/>
        <end position="402"/>
    </location>
</feature>
<feature type="region of interest" description="Disordered" evidence="7">
    <location>
        <begin position="882"/>
        <end position="904"/>
    </location>
</feature>
<keyword evidence="3" id="KW-0238">DNA-binding</keyword>
<evidence type="ECO:0000256" key="6">
    <source>
        <dbReference type="SAM" id="Coils"/>
    </source>
</evidence>
<dbReference type="EMBL" id="LKEB01000009">
    <property type="protein sequence ID" value="ROW15402.1"/>
    <property type="molecule type" value="Genomic_DNA"/>
</dbReference>
<evidence type="ECO:0000313" key="10">
    <source>
        <dbReference type="EMBL" id="ROW15402.1"/>
    </source>
</evidence>
<dbReference type="InterPro" id="IPR007309">
    <property type="entry name" value="TFIIIC_Bblock-bd"/>
</dbReference>
<evidence type="ECO:0000256" key="4">
    <source>
        <dbReference type="ARBA" id="ARBA00023163"/>
    </source>
</evidence>
<keyword evidence="4" id="KW-0804">Transcription</keyword>
<evidence type="ECO:0000256" key="3">
    <source>
        <dbReference type="ARBA" id="ARBA00023125"/>
    </source>
</evidence>
<dbReference type="GO" id="GO:0006384">
    <property type="term" value="P:transcription initiation at RNA polymerase III promoter"/>
    <property type="evidence" value="ECO:0007669"/>
    <property type="project" value="InterPro"/>
</dbReference>
<feature type="compositionally biased region" description="Acidic residues" evidence="7">
    <location>
        <begin position="701"/>
        <end position="714"/>
    </location>
</feature>
<comment type="caution">
    <text evidence="10">The sequence shown here is derived from an EMBL/GenBank/DDBJ whole genome shotgun (WGS) entry which is preliminary data.</text>
</comment>
<feature type="region of interest" description="Disordered" evidence="7">
    <location>
        <begin position="672"/>
        <end position="738"/>
    </location>
</feature>
<dbReference type="GO" id="GO:0003677">
    <property type="term" value="F:DNA binding"/>
    <property type="evidence" value="ECO:0007669"/>
    <property type="project" value="UniProtKB-KW"/>
</dbReference>
<dbReference type="GO" id="GO:0000127">
    <property type="term" value="C:transcription factor TFIIIC complex"/>
    <property type="evidence" value="ECO:0007669"/>
    <property type="project" value="InterPro"/>
</dbReference>
<dbReference type="InParanoid" id="A0A423XHB4"/>
<keyword evidence="6" id="KW-0175">Coiled coil</keyword>
<comment type="subcellular location">
    <subcellularLocation>
        <location evidence="1">Nucleus</location>
    </subcellularLocation>
</comment>
<gene>
    <name evidence="10" type="ORF">VPNG_02401</name>
</gene>
<feature type="domain" description="Transcription factor tau subunit sfc3/Tfc3 C-terminal" evidence="9">
    <location>
        <begin position="1838"/>
        <end position="2243"/>
    </location>
</feature>
<feature type="region of interest" description="Disordered" evidence="7">
    <location>
        <begin position="1451"/>
        <end position="1513"/>
    </location>
</feature>
<dbReference type="PANTHER" id="PTHR15180">
    <property type="entry name" value="GENERAL TRANSCRIPTION FACTOR 3C POLYPEPTIDE 1"/>
    <property type="match status" value="1"/>
</dbReference>
<name>A0A423XHB4_9PEZI</name>
<feature type="compositionally biased region" description="Low complexity" evidence="7">
    <location>
        <begin position="584"/>
        <end position="599"/>
    </location>
</feature>
<keyword evidence="2" id="KW-0597">Phosphoprotein</keyword>
<keyword evidence="11" id="KW-1185">Reference proteome</keyword>
<evidence type="ECO:0000259" key="8">
    <source>
        <dbReference type="Pfam" id="PF04182"/>
    </source>
</evidence>
<dbReference type="GO" id="GO:0042791">
    <property type="term" value="P:5S class rRNA transcription by RNA polymerase III"/>
    <property type="evidence" value="ECO:0007669"/>
    <property type="project" value="TreeGrafter"/>
</dbReference>
<evidence type="ECO:0000256" key="7">
    <source>
        <dbReference type="SAM" id="MobiDB-lite"/>
    </source>
</evidence>
<feature type="region of interest" description="Disordered" evidence="7">
    <location>
        <begin position="966"/>
        <end position="1011"/>
    </location>
</feature>
<feature type="coiled-coil region" evidence="6">
    <location>
        <begin position="2040"/>
        <end position="2067"/>
    </location>
</feature>
<feature type="region of interest" description="Disordered" evidence="7">
    <location>
        <begin position="370"/>
        <end position="405"/>
    </location>
</feature>
<feature type="compositionally biased region" description="Basic residues" evidence="7">
    <location>
        <begin position="1774"/>
        <end position="1785"/>
    </location>
</feature>
<keyword evidence="5" id="KW-0539">Nucleus</keyword>
<dbReference type="GO" id="GO:0005634">
    <property type="term" value="C:nucleus"/>
    <property type="evidence" value="ECO:0007669"/>
    <property type="project" value="UniProtKB-SubCell"/>
</dbReference>
<dbReference type="PANTHER" id="PTHR15180:SF1">
    <property type="entry name" value="GENERAL TRANSCRIPTION FACTOR 3C POLYPEPTIDE 1"/>
    <property type="match status" value="1"/>
</dbReference>
<feature type="compositionally biased region" description="Acidic residues" evidence="7">
    <location>
        <begin position="1568"/>
        <end position="1580"/>
    </location>
</feature>
<dbReference type="InterPro" id="IPR046488">
    <property type="entry name" value="Sfc3/Tfc3_C"/>
</dbReference>
<evidence type="ECO:0000256" key="5">
    <source>
        <dbReference type="ARBA" id="ARBA00023242"/>
    </source>
</evidence>